<keyword evidence="3" id="KW-0106">Calcium</keyword>
<dbReference type="GO" id="GO:0016020">
    <property type="term" value="C:membrane"/>
    <property type="evidence" value="ECO:0007669"/>
    <property type="project" value="InterPro"/>
</dbReference>
<feature type="non-terminal residue" evidence="5">
    <location>
        <position position="1"/>
    </location>
</feature>
<dbReference type="PANTHER" id="PTHR48009:SF4">
    <property type="entry name" value="LEUCINE-RICH REPEAT (LRR) FAMILY PROTEIN"/>
    <property type="match status" value="1"/>
</dbReference>
<dbReference type="InterPro" id="IPR003644">
    <property type="entry name" value="Calx_beta"/>
</dbReference>
<dbReference type="Gene3D" id="2.60.40.10">
    <property type="entry name" value="Immunoglobulins"/>
    <property type="match status" value="2"/>
</dbReference>
<dbReference type="InterPro" id="IPR053213">
    <property type="entry name" value="RLP29"/>
</dbReference>
<organism evidence="5 6">
    <name type="scientific">Candidatus Thiomargarita nelsonii</name>
    <dbReference type="NCBI Taxonomy" id="1003181"/>
    <lineage>
        <taxon>Bacteria</taxon>
        <taxon>Pseudomonadati</taxon>
        <taxon>Pseudomonadota</taxon>
        <taxon>Gammaproteobacteria</taxon>
        <taxon>Thiotrichales</taxon>
        <taxon>Thiotrichaceae</taxon>
        <taxon>Thiomargarita</taxon>
    </lineage>
</organism>
<evidence type="ECO:0000256" key="2">
    <source>
        <dbReference type="ARBA" id="ARBA00022737"/>
    </source>
</evidence>
<dbReference type="Pfam" id="PF13855">
    <property type="entry name" value="LRR_8"/>
    <property type="match status" value="1"/>
</dbReference>
<dbReference type="PANTHER" id="PTHR48009">
    <property type="entry name" value="LEUCINE-RICH REPEAT (LRR) FAMILY PROTEIN"/>
    <property type="match status" value="1"/>
</dbReference>
<dbReference type="InterPro" id="IPR038081">
    <property type="entry name" value="CalX-like_sf"/>
</dbReference>
<gene>
    <name evidence="5" type="ORF">PN36_33350</name>
</gene>
<dbReference type="SMART" id="SM00237">
    <property type="entry name" value="Calx_beta"/>
    <property type="match status" value="1"/>
</dbReference>
<dbReference type="Pfam" id="PF03160">
    <property type="entry name" value="Calx-beta"/>
    <property type="match status" value="1"/>
</dbReference>
<evidence type="ECO:0000259" key="4">
    <source>
        <dbReference type="SMART" id="SM00237"/>
    </source>
</evidence>
<dbReference type="EMBL" id="JSZA02000340">
    <property type="protein sequence ID" value="TGN99809.1"/>
    <property type="molecule type" value="Genomic_DNA"/>
</dbReference>
<evidence type="ECO:0000256" key="3">
    <source>
        <dbReference type="ARBA" id="ARBA00022837"/>
    </source>
</evidence>
<dbReference type="Gene3D" id="3.80.10.10">
    <property type="entry name" value="Ribonuclease Inhibitor"/>
    <property type="match status" value="1"/>
</dbReference>
<sequence>IVEVGDQSPPQPFTIANTGNLDLNIGTINLTGANAAEFTITSDNCTSQLMTPTNTCTVEVVYAPNSTGGKNANLIIPSNAPETLEIAIVGGGLPGQALLIAPSGTINTNQPTFTWRAVDTATWYRLSVTDATDQTTQWEYTAEEVACPTGTRTCTITPENQLPLGDTFWQVQTANDLGEGLWSNTLTFRVGTLSGVLQLSAADYNVNEGDGYVTITVTRTGGNVNTVSIDYATTDDTAIAGNDYSEAQGTLNWDDGDADAKTFPVTIIDDHLIEGNETLIISLGNVQGGAALGVPDTAVLTITDNDSSFNCKQVTEIPKKECQALIALYETTDGANWENNTGWNVTNTPCSWNGVTCRKKHVTGLSLGNNNLKGSLEAEFFKLKKLESLVLSDNELNGTSLKNFKKLKNLETLSLNNCQLSGKIPNSLMKLKKLSELDLNDNCLKTKVSKKLKKWLDGINPGWDETQTACFE</sequence>
<name>A0A4E0QJG4_9GAMM</name>
<keyword evidence="2" id="KW-0677">Repeat</keyword>
<dbReference type="InterPro" id="IPR013783">
    <property type="entry name" value="Ig-like_fold"/>
</dbReference>
<dbReference type="SUPFAM" id="SSF52058">
    <property type="entry name" value="L domain-like"/>
    <property type="match status" value="1"/>
</dbReference>
<dbReference type="Pfam" id="PF08263">
    <property type="entry name" value="LRRNT_2"/>
    <property type="match status" value="1"/>
</dbReference>
<accession>A0A4E0QJG4</accession>
<dbReference type="AlphaFoldDB" id="A0A4E0QJG4"/>
<dbReference type="InterPro" id="IPR001611">
    <property type="entry name" value="Leu-rich_rpt"/>
</dbReference>
<dbReference type="Proteomes" id="UP000030428">
    <property type="component" value="Unassembled WGS sequence"/>
</dbReference>
<evidence type="ECO:0000256" key="1">
    <source>
        <dbReference type="ARBA" id="ARBA00022729"/>
    </source>
</evidence>
<comment type="caution">
    <text evidence="5">The sequence shown here is derived from an EMBL/GenBank/DDBJ whole genome shotgun (WGS) entry which is preliminary data.</text>
</comment>
<keyword evidence="6" id="KW-1185">Reference proteome</keyword>
<evidence type="ECO:0000313" key="6">
    <source>
        <dbReference type="Proteomes" id="UP000030428"/>
    </source>
</evidence>
<protein>
    <recommendedName>
        <fullName evidence="4">Calx-beta domain-containing protein</fullName>
    </recommendedName>
</protein>
<evidence type="ECO:0000313" key="5">
    <source>
        <dbReference type="EMBL" id="TGN99809.1"/>
    </source>
</evidence>
<keyword evidence="1" id="KW-0732">Signal</keyword>
<proteinExistence type="predicted"/>
<dbReference type="GO" id="GO:0007154">
    <property type="term" value="P:cell communication"/>
    <property type="evidence" value="ECO:0007669"/>
    <property type="project" value="InterPro"/>
</dbReference>
<feature type="domain" description="Calx-beta" evidence="4">
    <location>
        <begin position="186"/>
        <end position="284"/>
    </location>
</feature>
<dbReference type="NCBIfam" id="NF012200">
    <property type="entry name" value="choice_anch_D"/>
    <property type="match status" value="1"/>
</dbReference>
<dbReference type="InterPro" id="IPR013210">
    <property type="entry name" value="LRR_N_plant-typ"/>
</dbReference>
<dbReference type="InterPro" id="IPR032675">
    <property type="entry name" value="LRR_dom_sf"/>
</dbReference>
<reference evidence="5 6" key="1">
    <citation type="journal article" date="2016" name="Front. Microbiol.">
        <title>Single-Cell (Meta-)Genomics of a Dimorphic Candidatus Thiomargarita nelsonii Reveals Genomic Plasticity.</title>
        <authorList>
            <person name="Flood B.E."/>
            <person name="Fliss P."/>
            <person name="Jones D.S."/>
            <person name="Dick G.J."/>
            <person name="Jain S."/>
            <person name="Kaster A.K."/>
            <person name="Winkel M."/>
            <person name="Mussmann M."/>
            <person name="Bailey J."/>
        </authorList>
    </citation>
    <scope>NUCLEOTIDE SEQUENCE [LARGE SCALE GENOMIC DNA]</scope>
    <source>
        <strain evidence="5">Hydrate Ridge</strain>
    </source>
</reference>
<dbReference type="Gene3D" id="2.60.40.2030">
    <property type="match status" value="1"/>
</dbReference>
<dbReference type="SUPFAM" id="SSF141072">
    <property type="entry name" value="CalX-like"/>
    <property type="match status" value="1"/>
</dbReference>